<dbReference type="Proteomes" id="UP000037109">
    <property type="component" value="Unassembled WGS sequence"/>
</dbReference>
<evidence type="ECO:0000313" key="1">
    <source>
        <dbReference type="EMBL" id="KON88121.1"/>
    </source>
</evidence>
<comment type="caution">
    <text evidence="1">The sequence shown here is derived from an EMBL/GenBank/DDBJ whole genome shotgun (WGS) entry which is preliminary data.</text>
</comment>
<dbReference type="STRING" id="1459.AF332_15765"/>
<name>A0A0M0GFA5_SPOGL</name>
<sequence length="73" mass="8549">MSILEAAAFERHAPQMIFACTKHVKEALKMMYLPHVHVISNQDKLSESVRCHICVYKAHYMLFNYLQDLKNVI</sequence>
<dbReference type="EMBL" id="LGUF01000007">
    <property type="protein sequence ID" value="KON88121.1"/>
    <property type="molecule type" value="Genomic_DNA"/>
</dbReference>
<accession>A0A0M0GFA5</accession>
<dbReference type="PATRIC" id="fig|1459.3.peg.3428"/>
<protein>
    <submittedName>
        <fullName evidence="1">Uncharacterized protein</fullName>
    </submittedName>
</protein>
<proteinExistence type="predicted"/>
<dbReference type="AlphaFoldDB" id="A0A0M0GFA5"/>
<reference evidence="2" key="1">
    <citation type="submission" date="2015-07" db="EMBL/GenBank/DDBJ databases">
        <title>Fjat-10036 dsm4.</title>
        <authorList>
            <person name="Liu B."/>
            <person name="Wang J."/>
            <person name="Zhu Y."/>
            <person name="Liu G."/>
            <person name="Chen Q."/>
            <person name="Chen Z."/>
            <person name="Lan J."/>
            <person name="Che J."/>
            <person name="Ge C."/>
            <person name="Shi H."/>
            <person name="Pan Z."/>
            <person name="Liu X."/>
        </authorList>
    </citation>
    <scope>NUCLEOTIDE SEQUENCE [LARGE SCALE GENOMIC DNA]</scope>
    <source>
        <strain evidence="2">DSM 4</strain>
    </source>
</reference>
<organism evidence="1 2">
    <name type="scientific">Sporosarcina globispora</name>
    <name type="common">Bacillus globisporus</name>
    <dbReference type="NCBI Taxonomy" id="1459"/>
    <lineage>
        <taxon>Bacteria</taxon>
        <taxon>Bacillati</taxon>
        <taxon>Bacillota</taxon>
        <taxon>Bacilli</taxon>
        <taxon>Bacillales</taxon>
        <taxon>Caryophanaceae</taxon>
        <taxon>Sporosarcina</taxon>
    </lineage>
</organism>
<evidence type="ECO:0000313" key="2">
    <source>
        <dbReference type="Proteomes" id="UP000037109"/>
    </source>
</evidence>
<gene>
    <name evidence="1" type="ORF">AF332_15765</name>
</gene>
<keyword evidence="2" id="KW-1185">Reference proteome</keyword>